<evidence type="ECO:0000313" key="1">
    <source>
        <dbReference type="EMBL" id="AFP84826.1"/>
    </source>
</evidence>
<dbReference type="EMBL" id="CP003546">
    <property type="protein sequence ID" value="AFP84826.1"/>
    <property type="molecule type" value="Genomic_DNA"/>
</dbReference>
<gene>
    <name evidence="1" type="ORF">A359_04330</name>
</gene>
<protein>
    <submittedName>
        <fullName evidence="1">Uncharacterized protein</fullName>
    </submittedName>
</protein>
<sequence length="69" mass="7942">MSTCVCVYNFSLLSCSEKKTRLIFKIVPYVYICVKKFFLCIHERLSTYCIISIVNVDLSDIVPDLIAMP</sequence>
<proteinExistence type="predicted"/>
<reference evidence="1 2" key="1">
    <citation type="journal article" date="2012" name="Mol. Biol. Evol.">
        <title>Genome reduction and co-evolution between the primary and secondary bacterial symbionts of psyllids.</title>
        <authorList>
            <person name="Sloan D.B."/>
            <person name="Moran N.A."/>
        </authorList>
    </citation>
    <scope>NUCLEOTIDE SEQUENCE [LARGE SCALE GENOMIC DNA]</scope>
    <source>
        <strain evidence="1">Ceuc_S</strain>
    </source>
</reference>
<organism evidence="1 2">
    <name type="scientific">secondary endosymbiont of Ctenarytaina eucalypti</name>
    <dbReference type="NCBI Taxonomy" id="1199245"/>
    <lineage>
        <taxon>Bacteria</taxon>
        <taxon>Pseudomonadati</taxon>
        <taxon>Pseudomonadota</taxon>
        <taxon>Gammaproteobacteria</taxon>
        <taxon>Enterobacterales</taxon>
        <taxon>Enterobacteriaceae</taxon>
        <taxon>aphid secondary symbionts</taxon>
    </lineage>
</organism>
<dbReference type="KEGG" id="sect:A359_04330"/>
<dbReference type="AlphaFoldDB" id="J3VS70"/>
<dbReference type="Proteomes" id="UP000003936">
    <property type="component" value="Chromosome"/>
</dbReference>
<name>J3VS70_9ENTR</name>
<accession>J3VS70</accession>
<keyword evidence="2" id="KW-1185">Reference proteome</keyword>
<evidence type="ECO:0000313" key="2">
    <source>
        <dbReference type="Proteomes" id="UP000003936"/>
    </source>
</evidence>
<dbReference type="HOGENOM" id="CLU_2773549_0_0_6"/>